<evidence type="ECO:0000313" key="3">
    <source>
        <dbReference type="Proteomes" id="UP000250245"/>
    </source>
</evidence>
<feature type="transmembrane region" description="Helical" evidence="1">
    <location>
        <begin position="33"/>
        <end position="66"/>
    </location>
</feature>
<keyword evidence="1" id="KW-0812">Transmembrane</keyword>
<accession>A0A2X3BKZ4</accession>
<dbReference type="Proteomes" id="UP000250245">
    <property type="component" value="Unassembled WGS sequence"/>
</dbReference>
<keyword evidence="1" id="KW-1133">Transmembrane helix</keyword>
<dbReference type="EMBL" id="UASJ01000014">
    <property type="protein sequence ID" value="SQC02277.1"/>
    <property type="molecule type" value="Genomic_DNA"/>
</dbReference>
<proteinExistence type="predicted"/>
<evidence type="ECO:0000313" key="2">
    <source>
        <dbReference type="EMBL" id="SQC02277.1"/>
    </source>
</evidence>
<sequence>MLIAGLITTLAHGYSLGQTHRLDSTAALVQANLGSFLGALTAAASLLAMVVAVAALVSTATTFIVVSVGLPESYRVVDFNFRFRLAVAGAVFVPNLSAR</sequence>
<reference evidence="2 3" key="1">
    <citation type="submission" date="2018-06" db="EMBL/GenBank/DDBJ databases">
        <authorList>
            <consortium name="Pathogen Informatics"/>
            <person name="Doyle S."/>
        </authorList>
    </citation>
    <scope>NUCLEOTIDE SEQUENCE [LARGE SCALE GENOMIC DNA]</scope>
    <source>
        <strain evidence="2 3">NCTC11820</strain>
    </source>
</reference>
<keyword evidence="1" id="KW-0472">Membrane</keyword>
<gene>
    <name evidence="2" type="ORF">NCTC11820_02165</name>
</gene>
<organism evidence="2 3">
    <name type="scientific">Mobiluncus curtisii</name>
    <dbReference type="NCBI Taxonomy" id="2051"/>
    <lineage>
        <taxon>Bacteria</taxon>
        <taxon>Bacillati</taxon>
        <taxon>Actinomycetota</taxon>
        <taxon>Actinomycetes</taxon>
        <taxon>Actinomycetales</taxon>
        <taxon>Actinomycetaceae</taxon>
        <taxon>Mobiluncus</taxon>
    </lineage>
</organism>
<protein>
    <submittedName>
        <fullName evidence="2">Uncharacterized protein</fullName>
    </submittedName>
</protein>
<name>A0A2X3BKZ4_9ACTO</name>
<evidence type="ECO:0000256" key="1">
    <source>
        <dbReference type="SAM" id="Phobius"/>
    </source>
</evidence>
<dbReference type="AlphaFoldDB" id="A0A2X3BKZ4"/>